<keyword evidence="3" id="KW-0227">DNA damage</keyword>
<dbReference type="OrthoDB" id="262529at2759"/>
<dbReference type="Gene3D" id="3.40.50.12650">
    <property type="match status" value="1"/>
</dbReference>
<dbReference type="CDD" id="cd16273">
    <property type="entry name" value="SNM1A-1C-like_MBL-fold"/>
    <property type="match status" value="1"/>
</dbReference>
<dbReference type="GO" id="GO:0005634">
    <property type="term" value="C:nucleus"/>
    <property type="evidence" value="ECO:0007669"/>
    <property type="project" value="UniProtKB-SubCell"/>
</dbReference>
<dbReference type="AlphaFoldDB" id="A0A642UDW5"/>
<dbReference type="GO" id="GO:0035312">
    <property type="term" value="F:5'-3' DNA exonuclease activity"/>
    <property type="evidence" value="ECO:0007669"/>
    <property type="project" value="TreeGrafter"/>
</dbReference>
<keyword evidence="9" id="KW-1185">Reference proteome</keyword>
<dbReference type="PANTHER" id="PTHR23240:SF6">
    <property type="entry name" value="DNA CROSS-LINK REPAIR 1A PROTEIN"/>
    <property type="match status" value="1"/>
</dbReference>
<dbReference type="EMBL" id="SWFT01000158">
    <property type="protein sequence ID" value="KAA8897312.1"/>
    <property type="molecule type" value="Genomic_DNA"/>
</dbReference>
<evidence type="ECO:0000256" key="5">
    <source>
        <dbReference type="ARBA" id="ARBA00023242"/>
    </source>
</evidence>
<evidence type="ECO:0000256" key="2">
    <source>
        <dbReference type="ARBA" id="ARBA00010304"/>
    </source>
</evidence>
<feature type="domain" description="DNA repair metallo-beta-lactamase" evidence="7">
    <location>
        <begin position="507"/>
        <end position="642"/>
    </location>
</feature>
<proteinExistence type="inferred from homology"/>
<evidence type="ECO:0000259" key="7">
    <source>
        <dbReference type="Pfam" id="PF07522"/>
    </source>
</evidence>
<dbReference type="Pfam" id="PF07522">
    <property type="entry name" value="DRMBL"/>
    <property type="match status" value="1"/>
</dbReference>
<comment type="similarity">
    <text evidence="2">Belongs to the DNA repair metallo-beta-lactamase (DRMBL) family.</text>
</comment>
<feature type="compositionally biased region" description="Polar residues" evidence="6">
    <location>
        <begin position="119"/>
        <end position="148"/>
    </location>
</feature>
<protein>
    <recommendedName>
        <fullName evidence="7">DNA repair metallo-beta-lactamase domain-containing protein</fullName>
    </recommendedName>
</protein>
<evidence type="ECO:0000313" key="9">
    <source>
        <dbReference type="Proteomes" id="UP000449547"/>
    </source>
</evidence>
<feature type="compositionally biased region" description="Polar residues" evidence="6">
    <location>
        <begin position="162"/>
        <end position="173"/>
    </location>
</feature>
<sequence>MDDGGASIPCPVCNYDLRKFELVTRAAHVEACLNPPKRFKGSWSHRVASKATTKTTKTNGTANGSTTKVKREVSVDQQMLIKREVSVKQEVVDDDEVSIVEVKKEPTPSAGLPIKQEAKTSTSISVKSETTTSVKREGTTTPKTTNLKSLPPKAQEQHKFTNKPQTTPSSTKQIKPPKTLVSRGRAKRDIPPVKIMTFQTGYATPYTIAVDAFNFNPHPIIDTYVLTHFHGDHYGGISKQWSYQRVFGDDQDYDNDAKYRHIILCTRITGELLTMRFSVDPRFIQPLDLDTRYCLRHYTPDGIKTVEVPSSDTTTAGLYVTPISANHCPGAGIFLFETITTSGSRQYQLHCGDFRVSHAMLMNPALQPFHRQLTLEKVYLDTTYMSPEYIFPKQETVCETVADLFHTLCNKDDVYSEWFGGKRQARITDMLFNAAARKKKKKFLVLVGTYLIGKEKLAIAISRKMNCPIYVSTVMSRNDKGAILATYHDEYLDSVTTTDDLGGEGPHQVVVHLVPMSIVGKTDEMCKYFNHNGYQDHFEHCIGIRPTGWSFVPGSRGIADKEGAYVAAKVPKTLATRTEYNSDAILSQSPKPAPAAKKRANPEINVFRVYSVPYSEHSSFRELAFFVVFLNIKQVIPTVNEQSAATKMAQIIAQWQLARNVRELARSVDYAEVADIFGVDEDLVESLAKLSLDDF</sequence>
<reference evidence="8 9" key="1">
    <citation type="submission" date="2019-07" db="EMBL/GenBank/DDBJ databases">
        <title>Genome assembly of two rare yeast pathogens: Diutina rugosa and Trichomonascus ciferrii.</title>
        <authorList>
            <person name="Mixao V."/>
            <person name="Saus E."/>
            <person name="Hansen A."/>
            <person name="Lass-Flor C."/>
            <person name="Gabaldon T."/>
        </authorList>
    </citation>
    <scope>NUCLEOTIDE SEQUENCE [LARGE SCALE GENOMIC DNA]</scope>
    <source>
        <strain evidence="8 9">CBS 613</strain>
    </source>
</reference>
<evidence type="ECO:0000256" key="1">
    <source>
        <dbReference type="ARBA" id="ARBA00004123"/>
    </source>
</evidence>
<evidence type="ECO:0000256" key="4">
    <source>
        <dbReference type="ARBA" id="ARBA00023204"/>
    </source>
</evidence>
<feature type="region of interest" description="Disordered" evidence="6">
    <location>
        <begin position="106"/>
        <end position="185"/>
    </location>
</feature>
<feature type="compositionally biased region" description="Low complexity" evidence="6">
    <location>
        <begin position="49"/>
        <end position="67"/>
    </location>
</feature>
<dbReference type="RefSeq" id="XP_034009913.1">
    <property type="nucleotide sequence ID" value="XM_034158254.1"/>
</dbReference>
<comment type="subcellular location">
    <subcellularLocation>
        <location evidence="1">Nucleus</location>
    </subcellularLocation>
</comment>
<accession>A0A642UDW5</accession>
<keyword evidence="5" id="KW-0539">Nucleus</keyword>
<evidence type="ECO:0000256" key="3">
    <source>
        <dbReference type="ARBA" id="ARBA00022763"/>
    </source>
</evidence>
<name>A0A642UDW5_DIURU</name>
<gene>
    <name evidence="8" type="ORF">DIURU_005289</name>
</gene>
<dbReference type="VEuPathDB" id="FungiDB:DIURU_005289"/>
<evidence type="ECO:0000313" key="8">
    <source>
        <dbReference type="EMBL" id="KAA8897312.1"/>
    </source>
</evidence>
<organism evidence="8 9">
    <name type="scientific">Diutina rugosa</name>
    <name type="common">Yeast</name>
    <name type="synonym">Candida rugosa</name>
    <dbReference type="NCBI Taxonomy" id="5481"/>
    <lineage>
        <taxon>Eukaryota</taxon>
        <taxon>Fungi</taxon>
        <taxon>Dikarya</taxon>
        <taxon>Ascomycota</taxon>
        <taxon>Saccharomycotina</taxon>
        <taxon>Pichiomycetes</taxon>
        <taxon>Debaryomycetaceae</taxon>
        <taxon>Diutina</taxon>
    </lineage>
</organism>
<dbReference type="GO" id="GO:0036297">
    <property type="term" value="P:interstrand cross-link repair"/>
    <property type="evidence" value="ECO:0007669"/>
    <property type="project" value="TreeGrafter"/>
</dbReference>
<dbReference type="Gene3D" id="3.60.15.10">
    <property type="entry name" value="Ribonuclease Z/Hydroxyacylglutathione hydrolase-like"/>
    <property type="match status" value="1"/>
</dbReference>
<feature type="region of interest" description="Disordered" evidence="6">
    <location>
        <begin position="43"/>
        <end position="70"/>
    </location>
</feature>
<dbReference type="OMA" id="PITANHC"/>
<keyword evidence="4" id="KW-0234">DNA repair</keyword>
<comment type="caution">
    <text evidence="8">The sequence shown here is derived from an EMBL/GenBank/DDBJ whole genome shotgun (WGS) entry which is preliminary data.</text>
</comment>
<evidence type="ECO:0000256" key="6">
    <source>
        <dbReference type="SAM" id="MobiDB-lite"/>
    </source>
</evidence>
<dbReference type="InterPro" id="IPR011084">
    <property type="entry name" value="DRMBL"/>
</dbReference>
<dbReference type="Proteomes" id="UP000449547">
    <property type="component" value="Unassembled WGS sequence"/>
</dbReference>
<dbReference type="GO" id="GO:0003684">
    <property type="term" value="F:damaged DNA binding"/>
    <property type="evidence" value="ECO:0007669"/>
    <property type="project" value="TreeGrafter"/>
</dbReference>
<dbReference type="GeneID" id="54783940"/>
<dbReference type="PANTHER" id="PTHR23240">
    <property type="entry name" value="DNA CROSS-LINK REPAIR PROTEIN PSO2/SNM1-RELATED"/>
    <property type="match status" value="1"/>
</dbReference>
<dbReference type="SUPFAM" id="SSF56281">
    <property type="entry name" value="Metallo-hydrolase/oxidoreductase"/>
    <property type="match status" value="1"/>
</dbReference>
<dbReference type="GO" id="GO:0006303">
    <property type="term" value="P:double-strand break repair via nonhomologous end joining"/>
    <property type="evidence" value="ECO:0007669"/>
    <property type="project" value="TreeGrafter"/>
</dbReference>
<dbReference type="InterPro" id="IPR036866">
    <property type="entry name" value="RibonucZ/Hydroxyglut_hydro"/>
</dbReference>